<dbReference type="AlphaFoldDB" id="A0L4R5"/>
<dbReference type="GO" id="GO:0019867">
    <property type="term" value="C:outer membrane"/>
    <property type="evidence" value="ECO:0007669"/>
    <property type="project" value="InterPro"/>
</dbReference>
<organism evidence="1 2">
    <name type="scientific">Magnetococcus marinus (strain ATCC BAA-1437 / JCM 17883 / MC-1)</name>
    <dbReference type="NCBI Taxonomy" id="156889"/>
    <lineage>
        <taxon>Bacteria</taxon>
        <taxon>Pseudomonadati</taxon>
        <taxon>Pseudomonadota</taxon>
        <taxon>Magnetococcia</taxon>
        <taxon>Magnetococcales</taxon>
        <taxon>Magnetococcaceae</taxon>
        <taxon>Magnetococcus</taxon>
    </lineage>
</organism>
<dbReference type="Gene3D" id="3.30.160.150">
    <property type="entry name" value="Lipoprotein like domain"/>
    <property type="match status" value="1"/>
</dbReference>
<proteinExistence type="predicted"/>
<dbReference type="RefSeq" id="WP_011712128.1">
    <property type="nucleotide sequence ID" value="NC_008576.1"/>
</dbReference>
<dbReference type="PROSITE" id="PS51257">
    <property type="entry name" value="PROKAR_LIPOPROTEIN"/>
    <property type="match status" value="1"/>
</dbReference>
<sequence precursor="true">MNVTLRLLLILSSLFLSACLGYRFPGSAAPAGEGLPPVLVQVKGDGAYSHPRLARMLQEQLQQRLGGTPSGDKRTWPVLIVEMSTLERVLRVQEQSGRSDHYRITASAQPSWQIGGQTALPKLPMVKARANYYEMQAATTNQAASDLAREEAIKQLVASLATVLYETPHLP</sequence>
<evidence type="ECO:0008006" key="3">
    <source>
        <dbReference type="Google" id="ProtNLM"/>
    </source>
</evidence>
<reference evidence="1 2" key="2">
    <citation type="journal article" date="2012" name="Int. J. Syst. Evol. Microbiol.">
        <title>Magnetococcus marinus gen. nov., sp. nov., a marine, magnetotactic bacterium that represents a novel lineage (Magnetococcaceae fam. nov.; Magnetococcales ord. nov.) at the base of the Alphaproteobacteria.</title>
        <authorList>
            <person name="Bazylinski D.A."/>
            <person name="Williams T.J."/>
            <person name="Lefevre C.T."/>
            <person name="Berg R.J."/>
            <person name="Zhang C.L."/>
            <person name="Bowser S.S."/>
            <person name="Dean A.J."/>
            <person name="Beveridge T.J."/>
        </authorList>
    </citation>
    <scope>NUCLEOTIDE SEQUENCE [LARGE SCALE GENOMIC DNA]</scope>
    <source>
        <strain evidence="2">ATCC BAA-1437 / JCM 17883 / MC-1</strain>
    </source>
</reference>
<evidence type="ECO:0000313" key="2">
    <source>
        <dbReference type="Proteomes" id="UP000002586"/>
    </source>
</evidence>
<reference evidence="2" key="1">
    <citation type="journal article" date="2009" name="Appl. Environ. Microbiol.">
        <title>Complete genome sequence of the chemolithoautotrophic marine magnetotactic coccus strain MC-1.</title>
        <authorList>
            <person name="Schubbe S."/>
            <person name="Williams T.J."/>
            <person name="Xie G."/>
            <person name="Kiss H.E."/>
            <person name="Brettin T.S."/>
            <person name="Martinez D."/>
            <person name="Ross C.A."/>
            <person name="Schuler D."/>
            <person name="Cox B.L."/>
            <person name="Nealson K.H."/>
            <person name="Bazylinski D.A."/>
        </authorList>
    </citation>
    <scope>NUCLEOTIDE SEQUENCE [LARGE SCALE GENOMIC DNA]</scope>
    <source>
        <strain evidence="2">ATCC BAA-1437 / JCM 17883 / MC-1</strain>
    </source>
</reference>
<gene>
    <name evidence="1" type="ordered locus">Mmc1_0433</name>
</gene>
<accession>A0L4R5</accession>
<dbReference type="HOGENOM" id="CLU_1561086_0_0_5"/>
<name>A0L4R5_MAGMM</name>
<dbReference type="Proteomes" id="UP000002586">
    <property type="component" value="Chromosome"/>
</dbReference>
<dbReference type="OrthoDB" id="9893181at2"/>
<evidence type="ECO:0000313" key="1">
    <source>
        <dbReference type="EMBL" id="ABK42958.1"/>
    </source>
</evidence>
<dbReference type="InterPro" id="IPR007485">
    <property type="entry name" value="LPS_assembly_LptE"/>
</dbReference>
<keyword evidence="2" id="KW-1185">Reference proteome</keyword>
<dbReference type="Pfam" id="PF04390">
    <property type="entry name" value="LptE"/>
    <property type="match status" value="1"/>
</dbReference>
<dbReference type="EMBL" id="CP000471">
    <property type="protein sequence ID" value="ABK42958.1"/>
    <property type="molecule type" value="Genomic_DNA"/>
</dbReference>
<dbReference type="GO" id="GO:0043165">
    <property type="term" value="P:Gram-negative-bacterium-type cell outer membrane assembly"/>
    <property type="evidence" value="ECO:0007669"/>
    <property type="project" value="InterPro"/>
</dbReference>
<dbReference type="KEGG" id="mgm:Mmc1_0433"/>
<protein>
    <recommendedName>
        <fullName evidence="3">LPS-assembly lipoprotein LptE</fullName>
    </recommendedName>
</protein>